<protein>
    <submittedName>
        <fullName evidence="3">Uncharacterized protein</fullName>
    </submittedName>
</protein>
<comment type="caution">
    <text evidence="3">The sequence shown here is derived from an EMBL/GenBank/DDBJ whole genome shotgun (WGS) entry which is preliminary data.</text>
</comment>
<sequence>KIFEIKARNASDHVGRLEDKENEMKQEYKRLHDRYCELFKVHCDYMERTKILYGTDRLDQLATLTHTSSQSR</sequence>
<dbReference type="GO" id="GO:0016192">
    <property type="term" value="P:vesicle-mediated transport"/>
    <property type="evidence" value="ECO:0007669"/>
    <property type="project" value="TreeGrafter"/>
</dbReference>
<dbReference type="Proteomes" id="UP000663873">
    <property type="component" value="Unassembled WGS sequence"/>
</dbReference>
<dbReference type="GO" id="GO:0005078">
    <property type="term" value="F:MAP-kinase scaffold activity"/>
    <property type="evidence" value="ECO:0007669"/>
    <property type="project" value="InterPro"/>
</dbReference>
<keyword evidence="4" id="KW-1185">Reference proteome</keyword>
<reference evidence="3" key="1">
    <citation type="submission" date="2021-02" db="EMBL/GenBank/DDBJ databases">
        <authorList>
            <person name="Nowell W R."/>
        </authorList>
    </citation>
    <scope>NUCLEOTIDE SEQUENCE</scope>
</reference>
<dbReference type="InterPro" id="IPR039911">
    <property type="entry name" value="JIP3/JIP4"/>
</dbReference>
<evidence type="ECO:0000313" key="2">
    <source>
        <dbReference type="EMBL" id="CAF4863167.1"/>
    </source>
</evidence>
<dbReference type="EMBL" id="CAJOBP010064794">
    <property type="protein sequence ID" value="CAF4863167.1"/>
    <property type="molecule type" value="Genomic_DNA"/>
</dbReference>
<feature type="non-terminal residue" evidence="3">
    <location>
        <position position="1"/>
    </location>
</feature>
<dbReference type="AlphaFoldDB" id="A0A821STU3"/>
<dbReference type="GO" id="GO:0030159">
    <property type="term" value="F:signaling receptor complex adaptor activity"/>
    <property type="evidence" value="ECO:0007669"/>
    <property type="project" value="TreeGrafter"/>
</dbReference>
<dbReference type="GO" id="GO:0019894">
    <property type="term" value="F:kinesin binding"/>
    <property type="evidence" value="ECO:0007669"/>
    <property type="project" value="TreeGrafter"/>
</dbReference>
<evidence type="ECO:0000256" key="1">
    <source>
        <dbReference type="SAM" id="Coils"/>
    </source>
</evidence>
<evidence type="ECO:0000313" key="3">
    <source>
        <dbReference type="EMBL" id="CAF4863397.1"/>
    </source>
</evidence>
<dbReference type="GO" id="GO:0005737">
    <property type="term" value="C:cytoplasm"/>
    <property type="evidence" value="ECO:0007669"/>
    <property type="project" value="TreeGrafter"/>
</dbReference>
<organism evidence="3 4">
    <name type="scientific">Rotaria socialis</name>
    <dbReference type="NCBI Taxonomy" id="392032"/>
    <lineage>
        <taxon>Eukaryota</taxon>
        <taxon>Metazoa</taxon>
        <taxon>Spiralia</taxon>
        <taxon>Gnathifera</taxon>
        <taxon>Rotifera</taxon>
        <taxon>Eurotatoria</taxon>
        <taxon>Bdelloidea</taxon>
        <taxon>Philodinida</taxon>
        <taxon>Philodinidae</taxon>
        <taxon>Rotaria</taxon>
    </lineage>
</organism>
<dbReference type="GO" id="GO:0008432">
    <property type="term" value="F:JUN kinase binding"/>
    <property type="evidence" value="ECO:0007669"/>
    <property type="project" value="TreeGrafter"/>
</dbReference>
<dbReference type="PANTHER" id="PTHR13886">
    <property type="entry name" value="JNK/SAPK-ASSOCIATED PROTEIN"/>
    <property type="match status" value="1"/>
</dbReference>
<keyword evidence="1" id="KW-0175">Coiled coil</keyword>
<evidence type="ECO:0000313" key="4">
    <source>
        <dbReference type="Proteomes" id="UP000663873"/>
    </source>
</evidence>
<gene>
    <name evidence="2" type="ORF">UJA718_LOCUS43966</name>
    <name evidence="3" type="ORF">UJA718_LOCUS43976</name>
</gene>
<dbReference type="EMBL" id="CAJOBP010064866">
    <property type="protein sequence ID" value="CAF4863397.1"/>
    <property type="molecule type" value="Genomic_DNA"/>
</dbReference>
<feature type="coiled-coil region" evidence="1">
    <location>
        <begin position="7"/>
        <end position="34"/>
    </location>
</feature>
<dbReference type="PANTHER" id="PTHR13886:SF4">
    <property type="entry name" value="JNK-INTERACTING PROTEIN 3"/>
    <property type="match status" value="1"/>
</dbReference>
<feature type="non-terminal residue" evidence="3">
    <location>
        <position position="72"/>
    </location>
</feature>
<accession>A0A821STU3</accession>
<proteinExistence type="predicted"/>
<name>A0A821STU3_9BILA</name>